<evidence type="ECO:0000259" key="1">
    <source>
        <dbReference type="PROSITE" id="PS51742"/>
    </source>
</evidence>
<evidence type="ECO:0000313" key="2">
    <source>
        <dbReference type="EMBL" id="SFD06450.1"/>
    </source>
</evidence>
<dbReference type="PIRSF" id="PIRSF016702">
    <property type="entry name" value="DNA_bp_PD1"/>
    <property type="match status" value="1"/>
</dbReference>
<dbReference type="Proteomes" id="UP000199207">
    <property type="component" value="Unassembled WGS sequence"/>
</dbReference>
<dbReference type="OrthoDB" id="9798999at2"/>
<organism evidence="2 3">
    <name type="scientific">Streptomyces aidingensis</name>
    <dbReference type="NCBI Taxonomy" id="910347"/>
    <lineage>
        <taxon>Bacteria</taxon>
        <taxon>Bacillati</taxon>
        <taxon>Actinomycetota</taxon>
        <taxon>Actinomycetes</taxon>
        <taxon>Kitasatosporales</taxon>
        <taxon>Streptomycetaceae</taxon>
        <taxon>Streptomyces</taxon>
    </lineage>
</organism>
<dbReference type="Gene3D" id="3.30.1330.80">
    <property type="entry name" value="Hypothetical protein, similar to alpha- acetolactate decarboxylase, domain 2"/>
    <property type="match status" value="1"/>
</dbReference>
<dbReference type="PROSITE" id="PS51742">
    <property type="entry name" value="PPC"/>
    <property type="match status" value="1"/>
</dbReference>
<dbReference type="SUPFAM" id="SSF117856">
    <property type="entry name" value="AF0104/ALDC/Ptd012-like"/>
    <property type="match status" value="1"/>
</dbReference>
<gene>
    <name evidence="2" type="ORF">SAMN05421773_10952</name>
</gene>
<name>A0A1I1PKC3_9ACTN</name>
<feature type="domain" description="PPC" evidence="1">
    <location>
        <begin position="8"/>
        <end position="144"/>
    </location>
</feature>
<dbReference type="InterPro" id="IPR025707">
    <property type="entry name" value="DNA_bp_PD1"/>
</dbReference>
<dbReference type="Pfam" id="PF03479">
    <property type="entry name" value="PCC"/>
    <property type="match status" value="1"/>
</dbReference>
<reference evidence="2 3" key="1">
    <citation type="submission" date="2016-10" db="EMBL/GenBank/DDBJ databases">
        <authorList>
            <person name="de Groot N.N."/>
        </authorList>
    </citation>
    <scope>NUCLEOTIDE SEQUENCE [LARGE SCALE GENOMIC DNA]</scope>
    <source>
        <strain evidence="2 3">CGMCC 4.5739</strain>
    </source>
</reference>
<dbReference type="InterPro" id="IPR005175">
    <property type="entry name" value="PPC_dom"/>
</dbReference>
<dbReference type="CDD" id="cd11378">
    <property type="entry name" value="DUF296"/>
    <property type="match status" value="1"/>
</dbReference>
<dbReference type="PANTHER" id="PTHR34988:SF1">
    <property type="entry name" value="DNA-BINDING PROTEIN"/>
    <property type="match status" value="1"/>
</dbReference>
<dbReference type="PANTHER" id="PTHR34988">
    <property type="entry name" value="PROTEIN, PUTATIVE-RELATED"/>
    <property type="match status" value="1"/>
</dbReference>
<dbReference type="AlphaFoldDB" id="A0A1I1PKC3"/>
<sequence>MRWLQVEEPPAAAHVLVLSPGEETVGALTGFARTREIGAAQVTAVGAFERAVVGWYDREAREYRPIRVDEQCELLSLVGDVAVGDEGPVPHLHAVLGLRDGTTRGGHLLEGWVWPTVELVVRSSPATLRKTYRPDAGLALIDLAHRESRTG</sequence>
<evidence type="ECO:0000313" key="3">
    <source>
        <dbReference type="Proteomes" id="UP000199207"/>
    </source>
</evidence>
<proteinExistence type="predicted"/>
<dbReference type="RefSeq" id="WP_093839695.1">
    <property type="nucleotide sequence ID" value="NZ_FOLM01000009.1"/>
</dbReference>
<accession>A0A1I1PKC3</accession>
<dbReference type="EMBL" id="FOLM01000009">
    <property type="protein sequence ID" value="SFD06450.1"/>
    <property type="molecule type" value="Genomic_DNA"/>
</dbReference>
<keyword evidence="3" id="KW-1185">Reference proteome</keyword>
<dbReference type="STRING" id="910347.SAMN05421773_10952"/>
<protein>
    <recommendedName>
        <fullName evidence="1">PPC domain-containing protein</fullName>
    </recommendedName>
</protein>